<accession>A0A0U0ZFA4</accession>
<reference evidence="2 5" key="1">
    <citation type="submission" date="2015-03" db="EMBL/GenBank/DDBJ databases">
        <authorList>
            <person name="Murphy D."/>
        </authorList>
    </citation>
    <scope>NUCLEOTIDE SEQUENCE [LARGE SCALE GENOMIC DNA]</scope>
    <source>
        <strain evidence="2 5">PAP088</strain>
    </source>
</reference>
<dbReference type="Proteomes" id="UP000038487">
    <property type="component" value="Unassembled WGS sequence"/>
</dbReference>
<dbReference type="RefSeq" id="WP_005056944.1">
    <property type="nucleotide sequence ID" value="NZ_AP022621.1"/>
</dbReference>
<gene>
    <name evidence="3" type="ORF">D2E76_14740</name>
    <name evidence="1" type="ORF">ERS075527_04757</name>
    <name evidence="2" type="ORF">ERS075579_00094</name>
</gene>
<proteinExistence type="predicted"/>
<evidence type="ECO:0000313" key="3">
    <source>
        <dbReference type="EMBL" id="RIT37504.1"/>
    </source>
</evidence>
<evidence type="ECO:0000313" key="4">
    <source>
        <dbReference type="Proteomes" id="UP000038487"/>
    </source>
</evidence>
<dbReference type="PANTHER" id="PTHR34374:SF1">
    <property type="entry name" value="LARGE RIBOSOMAL RNA SUBUNIT ACCUMULATION PROTEIN YCED HOMOLOG 1, CHLOROPLASTIC"/>
    <property type="match status" value="1"/>
</dbReference>
<dbReference type="Proteomes" id="UP000284557">
    <property type="component" value="Unassembled WGS sequence"/>
</dbReference>
<dbReference type="OMA" id="EPGHHHE"/>
<dbReference type="PATRIC" id="fig|36809.5.peg.3316"/>
<dbReference type="EMBL" id="CSUW01000013">
    <property type="protein sequence ID" value="CPT63065.1"/>
    <property type="molecule type" value="Genomic_DNA"/>
</dbReference>
<dbReference type="GeneID" id="93380189"/>
<dbReference type="Pfam" id="PF02620">
    <property type="entry name" value="YceD"/>
    <property type="match status" value="1"/>
</dbReference>
<dbReference type="EMBL" id="CSWP01000001">
    <property type="protein sequence ID" value="CPV30099.1"/>
    <property type="molecule type" value="Genomic_DNA"/>
</dbReference>
<evidence type="ECO:0000313" key="2">
    <source>
        <dbReference type="EMBL" id="CPV30099.1"/>
    </source>
</evidence>
<evidence type="ECO:0000313" key="5">
    <source>
        <dbReference type="Proteomes" id="UP000045782"/>
    </source>
</evidence>
<evidence type="ECO:0000313" key="1">
    <source>
        <dbReference type="EMBL" id="CPT63065.1"/>
    </source>
</evidence>
<protein>
    <submittedName>
        <fullName evidence="3">DUF177 domain-containing protein</fullName>
    </submittedName>
    <submittedName>
        <fullName evidence="1 2">Metal-binding protein, possibly nucleic-acid binding protein</fullName>
    </submittedName>
</protein>
<sequence length="178" mass="19040">MPGPFVLDVLALGLGRRPGSMREIERTFASPVRIGNDLIAIPEGTDVDMDLRVESVSEGVLVTGTITGDLAGECSRCLEPITGHADATITELFAYPDSETEATTEEDEVHRVVDGLVDLEQTIVDAIVPDLELAPVCRPDCPGLCPDCGIALATAEPGHHHDKIDPRWAKLANFGDDQ</sequence>
<dbReference type="EMBL" id="QXBN01000010">
    <property type="protein sequence ID" value="RIT37504.1"/>
    <property type="molecule type" value="Genomic_DNA"/>
</dbReference>
<name>A0A0U0ZFA4_9MYCO</name>
<dbReference type="PANTHER" id="PTHR34374">
    <property type="entry name" value="LARGE RIBOSOMAL RNA SUBUNIT ACCUMULATION PROTEIN YCED HOMOLOG 1, CHLOROPLASTIC"/>
    <property type="match status" value="1"/>
</dbReference>
<reference evidence="1 4" key="2">
    <citation type="submission" date="2015-03" db="EMBL/GenBank/DDBJ databases">
        <authorList>
            <consortium name="Pathogen Informatics"/>
            <person name="Murphy D."/>
        </authorList>
    </citation>
    <scope>NUCLEOTIDE SEQUENCE [LARGE SCALE GENOMIC DNA]</scope>
    <source>
        <strain evidence="1 4">PAP036</strain>
    </source>
</reference>
<dbReference type="InterPro" id="IPR003772">
    <property type="entry name" value="YceD"/>
</dbReference>
<evidence type="ECO:0000313" key="6">
    <source>
        <dbReference type="Proteomes" id="UP000284557"/>
    </source>
</evidence>
<dbReference type="AlphaFoldDB" id="A0A0U0ZFA4"/>
<organism evidence="2 5">
    <name type="scientific">Mycobacteroides abscessus</name>
    <dbReference type="NCBI Taxonomy" id="36809"/>
    <lineage>
        <taxon>Bacteria</taxon>
        <taxon>Bacillati</taxon>
        <taxon>Actinomycetota</taxon>
        <taxon>Actinomycetes</taxon>
        <taxon>Mycobacteriales</taxon>
        <taxon>Mycobacteriaceae</taxon>
        <taxon>Mycobacteroides</taxon>
    </lineage>
</organism>
<dbReference type="Proteomes" id="UP000045782">
    <property type="component" value="Unassembled WGS sequence"/>
</dbReference>
<reference evidence="3 6" key="3">
    <citation type="submission" date="2018-08" db="EMBL/GenBank/DDBJ databases">
        <title>Linezolid Resistance in Mycobacterium abscessus: MIC Distribution and Comprehensive Investigation of Resistance Mechanisms.</title>
        <authorList>
            <person name="Ye M."/>
            <person name="Xu L."/>
            <person name="Zou Y."/>
            <person name="Li B."/>
            <person name="Guo Q."/>
            <person name="Zhang Y."/>
            <person name="Zhan M."/>
            <person name="Xu B."/>
            <person name="Yu F."/>
            <person name="Zhang Z."/>
            <person name="Chu H."/>
        </authorList>
    </citation>
    <scope>NUCLEOTIDE SEQUENCE [LARGE SCALE GENOMIC DNA]</scope>
    <source>
        <strain evidence="3 6">G143</strain>
    </source>
</reference>